<feature type="compositionally biased region" description="Basic and acidic residues" evidence="1">
    <location>
        <begin position="124"/>
        <end position="133"/>
    </location>
</feature>
<keyword evidence="3" id="KW-1185">Reference proteome</keyword>
<proteinExistence type="predicted"/>
<sequence length="150" mass="15830">MADSGQADYDVSVIDVSPSGMHTTATQLKHLAQDVADSLTRVKTTLDGLRLTWEGPSAKEADEVAQDWVRVTTELFGTKDDPKQGVLNALADGVGMASGNFSKAEDAVAQAFSEFRQALAPGDGKSDPPKDTPPESVTDTNKTAITMTFG</sequence>
<feature type="compositionally biased region" description="Polar residues" evidence="1">
    <location>
        <begin position="135"/>
        <end position="150"/>
    </location>
</feature>
<dbReference type="Gene3D" id="1.10.287.1060">
    <property type="entry name" value="ESAT-6-like"/>
    <property type="match status" value="1"/>
</dbReference>
<dbReference type="InterPro" id="IPR010310">
    <property type="entry name" value="T7SS_ESAT-6-like"/>
</dbReference>
<evidence type="ECO:0000313" key="3">
    <source>
        <dbReference type="Proteomes" id="UP001614394"/>
    </source>
</evidence>
<comment type="caution">
    <text evidence="2">The sequence shown here is derived from an EMBL/GenBank/DDBJ whole genome shotgun (WGS) entry which is preliminary data.</text>
</comment>
<feature type="region of interest" description="Disordered" evidence="1">
    <location>
        <begin position="119"/>
        <end position="150"/>
    </location>
</feature>
<organism evidence="2 3">
    <name type="scientific">Streptomyces fildesensis</name>
    <dbReference type="NCBI Taxonomy" id="375757"/>
    <lineage>
        <taxon>Bacteria</taxon>
        <taxon>Bacillati</taxon>
        <taxon>Actinomycetota</taxon>
        <taxon>Actinomycetes</taxon>
        <taxon>Kitasatosporales</taxon>
        <taxon>Streptomycetaceae</taxon>
        <taxon>Streptomyces</taxon>
    </lineage>
</organism>
<evidence type="ECO:0000313" key="2">
    <source>
        <dbReference type="EMBL" id="MFI9100829.1"/>
    </source>
</evidence>
<name>A0ABW8C350_9ACTN</name>
<dbReference type="Pfam" id="PF06013">
    <property type="entry name" value="WXG100"/>
    <property type="match status" value="1"/>
</dbReference>
<accession>A0ABW8C350</accession>
<dbReference type="Proteomes" id="UP001614394">
    <property type="component" value="Unassembled WGS sequence"/>
</dbReference>
<dbReference type="EMBL" id="JBITYG010000002">
    <property type="protein sequence ID" value="MFI9100829.1"/>
    <property type="molecule type" value="Genomic_DNA"/>
</dbReference>
<dbReference type="SUPFAM" id="SSF140453">
    <property type="entry name" value="EsxAB dimer-like"/>
    <property type="match status" value="1"/>
</dbReference>
<dbReference type="InterPro" id="IPR036689">
    <property type="entry name" value="ESAT-6-like_sf"/>
</dbReference>
<dbReference type="RefSeq" id="WP_399646495.1">
    <property type="nucleotide sequence ID" value="NZ_JBITYG010000002.1"/>
</dbReference>
<evidence type="ECO:0000256" key="1">
    <source>
        <dbReference type="SAM" id="MobiDB-lite"/>
    </source>
</evidence>
<gene>
    <name evidence="2" type="ORF">ACIGXA_09900</name>
</gene>
<protein>
    <submittedName>
        <fullName evidence="2">WXG100 family type VII secretion target</fullName>
    </submittedName>
</protein>
<reference evidence="2 3" key="1">
    <citation type="submission" date="2024-10" db="EMBL/GenBank/DDBJ databases">
        <title>The Natural Products Discovery Center: Release of the First 8490 Sequenced Strains for Exploring Actinobacteria Biosynthetic Diversity.</title>
        <authorList>
            <person name="Kalkreuter E."/>
            <person name="Kautsar S.A."/>
            <person name="Yang D."/>
            <person name="Bader C.D."/>
            <person name="Teijaro C.N."/>
            <person name="Fluegel L."/>
            <person name="Davis C.M."/>
            <person name="Simpson J.R."/>
            <person name="Lauterbach L."/>
            <person name="Steele A.D."/>
            <person name="Gui C."/>
            <person name="Meng S."/>
            <person name="Li G."/>
            <person name="Viehrig K."/>
            <person name="Ye F."/>
            <person name="Su P."/>
            <person name="Kiefer A.F."/>
            <person name="Nichols A."/>
            <person name="Cepeda A.J."/>
            <person name="Yan W."/>
            <person name="Fan B."/>
            <person name="Jiang Y."/>
            <person name="Adhikari A."/>
            <person name="Zheng C.-J."/>
            <person name="Schuster L."/>
            <person name="Cowan T.M."/>
            <person name="Smanski M.J."/>
            <person name="Chevrette M.G."/>
            <person name="De Carvalho L.P.S."/>
            <person name="Shen B."/>
        </authorList>
    </citation>
    <scope>NUCLEOTIDE SEQUENCE [LARGE SCALE GENOMIC DNA]</scope>
    <source>
        <strain evidence="2 3">NPDC053399</strain>
    </source>
</reference>